<evidence type="ECO:0000313" key="2">
    <source>
        <dbReference type="EMBL" id="PAA73670.1"/>
    </source>
</evidence>
<dbReference type="PANTHER" id="PTHR14947">
    <property type="entry name" value="ZINC FINGER PROTEIN"/>
    <property type="match status" value="1"/>
</dbReference>
<dbReference type="AlphaFoldDB" id="A0A267FIP4"/>
<keyword evidence="1" id="KW-0472">Membrane</keyword>
<dbReference type="Gene3D" id="3.30.160.60">
    <property type="entry name" value="Classic Zinc Finger"/>
    <property type="match status" value="1"/>
</dbReference>
<proteinExistence type="predicted"/>
<dbReference type="InterPro" id="IPR039938">
    <property type="entry name" value="Sp4-like"/>
</dbReference>
<keyword evidence="1" id="KW-0812">Transmembrane</keyword>
<keyword evidence="1" id="KW-1133">Transmembrane helix</keyword>
<dbReference type="EMBL" id="NIVC01001000">
    <property type="protein sequence ID" value="PAA73670.1"/>
    <property type="molecule type" value="Genomic_DNA"/>
</dbReference>
<dbReference type="STRING" id="282301.A0A267FIP4"/>
<evidence type="ECO:0000313" key="4">
    <source>
        <dbReference type="Proteomes" id="UP000215902"/>
    </source>
</evidence>
<feature type="transmembrane region" description="Helical" evidence="1">
    <location>
        <begin position="139"/>
        <end position="160"/>
    </location>
</feature>
<name>A0A267FIP4_9PLAT</name>
<evidence type="ECO:0008006" key="5">
    <source>
        <dbReference type="Google" id="ProtNLM"/>
    </source>
</evidence>
<dbReference type="InterPro" id="IPR036236">
    <property type="entry name" value="Znf_C2H2_sf"/>
</dbReference>
<evidence type="ECO:0000256" key="1">
    <source>
        <dbReference type="SAM" id="Phobius"/>
    </source>
</evidence>
<dbReference type="PANTHER" id="PTHR14947:SF24">
    <property type="entry name" value="ZINC FINGER PROTEIN 781-RELATED"/>
    <property type="match status" value="1"/>
</dbReference>
<accession>A0A267FIP4</accession>
<comment type="caution">
    <text evidence="2">The sequence shown here is derived from an EMBL/GenBank/DDBJ whole genome shotgun (WGS) entry which is preliminary data.</text>
</comment>
<evidence type="ECO:0000313" key="3">
    <source>
        <dbReference type="EMBL" id="PAA73671.1"/>
    </source>
</evidence>
<feature type="non-terminal residue" evidence="2">
    <location>
        <position position="1"/>
    </location>
</feature>
<organism evidence="2 4">
    <name type="scientific">Macrostomum lignano</name>
    <dbReference type="NCBI Taxonomy" id="282301"/>
    <lineage>
        <taxon>Eukaryota</taxon>
        <taxon>Metazoa</taxon>
        <taxon>Spiralia</taxon>
        <taxon>Lophotrochozoa</taxon>
        <taxon>Platyhelminthes</taxon>
        <taxon>Rhabditophora</taxon>
        <taxon>Macrostomorpha</taxon>
        <taxon>Macrostomida</taxon>
        <taxon>Macrostomidae</taxon>
        <taxon>Macrostomum</taxon>
    </lineage>
</organism>
<keyword evidence="4" id="KW-1185">Reference proteome</keyword>
<dbReference type="Proteomes" id="UP000215902">
    <property type="component" value="Unassembled WGS sequence"/>
</dbReference>
<protein>
    <recommendedName>
        <fullName evidence="5">C2H2-type domain-containing protein</fullName>
    </recommendedName>
</protein>
<dbReference type="EMBL" id="NIVC01001000">
    <property type="protein sequence ID" value="PAA73671.1"/>
    <property type="molecule type" value="Genomic_DNA"/>
</dbReference>
<sequence>HTPGCTQEKSHLSAKCAARDSVSAAALLHTPGCTQEKSHLSAKCAARDSVTAAALLHTPGCTQEKSHLSAKCAARDSVTAAALLHTPGSTQEEKPFEGKVCGKRFNQVSNLKWHSDCTFCSEQSPLRRSVIADVHNRCWFLVCSQPFNSFFVVLFMIFGLC</sequence>
<gene>
    <name evidence="2" type="ORF">BOX15_Mlig015843g2</name>
    <name evidence="3" type="ORF">BOX15_Mlig015843g3</name>
</gene>
<dbReference type="SUPFAM" id="SSF57667">
    <property type="entry name" value="beta-beta-alpha zinc fingers"/>
    <property type="match status" value="1"/>
</dbReference>
<reference evidence="2 4" key="1">
    <citation type="submission" date="2017-06" db="EMBL/GenBank/DDBJ databases">
        <title>A platform for efficient transgenesis in Macrostomum lignano, a flatworm model organism for stem cell research.</title>
        <authorList>
            <person name="Berezikov E."/>
        </authorList>
    </citation>
    <scope>NUCLEOTIDE SEQUENCE [LARGE SCALE GENOMIC DNA]</scope>
    <source>
        <strain evidence="2">DV1</strain>
        <tissue evidence="2">Whole organism</tissue>
    </source>
</reference>